<feature type="compositionally biased region" description="Basic and acidic residues" evidence="1">
    <location>
        <begin position="30"/>
        <end position="59"/>
    </location>
</feature>
<dbReference type="OrthoDB" id="5604361at2759"/>
<organism evidence="2 3">
    <name type="scientific">Allomyces macrogynus (strain ATCC 38327)</name>
    <name type="common">Allomyces javanicus var. macrogynus</name>
    <dbReference type="NCBI Taxonomy" id="578462"/>
    <lineage>
        <taxon>Eukaryota</taxon>
        <taxon>Fungi</taxon>
        <taxon>Fungi incertae sedis</taxon>
        <taxon>Blastocladiomycota</taxon>
        <taxon>Blastocladiomycetes</taxon>
        <taxon>Blastocladiales</taxon>
        <taxon>Blastocladiaceae</taxon>
        <taxon>Allomyces</taxon>
    </lineage>
</organism>
<dbReference type="Proteomes" id="UP000054350">
    <property type="component" value="Unassembled WGS sequence"/>
</dbReference>
<feature type="compositionally biased region" description="Polar residues" evidence="1">
    <location>
        <begin position="1"/>
        <end position="16"/>
    </location>
</feature>
<dbReference type="AlphaFoldDB" id="A0A0L0S977"/>
<gene>
    <name evidence="2" type="ORF">AMAG_03335</name>
</gene>
<evidence type="ECO:0000256" key="1">
    <source>
        <dbReference type="SAM" id="MobiDB-lite"/>
    </source>
</evidence>
<reference evidence="2 3" key="1">
    <citation type="submission" date="2009-11" db="EMBL/GenBank/DDBJ databases">
        <title>Annotation of Allomyces macrogynus ATCC 38327.</title>
        <authorList>
            <consortium name="The Broad Institute Genome Sequencing Platform"/>
            <person name="Russ C."/>
            <person name="Cuomo C."/>
            <person name="Burger G."/>
            <person name="Gray M.W."/>
            <person name="Holland P.W.H."/>
            <person name="King N."/>
            <person name="Lang F.B.F."/>
            <person name="Roger A.J."/>
            <person name="Ruiz-Trillo I."/>
            <person name="Young S.K."/>
            <person name="Zeng Q."/>
            <person name="Gargeya S."/>
            <person name="Fitzgerald M."/>
            <person name="Haas B."/>
            <person name="Abouelleil A."/>
            <person name="Alvarado L."/>
            <person name="Arachchi H.M."/>
            <person name="Berlin A."/>
            <person name="Chapman S.B."/>
            <person name="Gearin G."/>
            <person name="Goldberg J."/>
            <person name="Griggs A."/>
            <person name="Gujja S."/>
            <person name="Hansen M."/>
            <person name="Heiman D."/>
            <person name="Howarth C."/>
            <person name="Larimer J."/>
            <person name="Lui A."/>
            <person name="MacDonald P.J.P."/>
            <person name="McCowen C."/>
            <person name="Montmayeur A."/>
            <person name="Murphy C."/>
            <person name="Neiman D."/>
            <person name="Pearson M."/>
            <person name="Priest M."/>
            <person name="Roberts A."/>
            <person name="Saif S."/>
            <person name="Shea T."/>
            <person name="Sisk P."/>
            <person name="Stolte C."/>
            <person name="Sykes S."/>
            <person name="Wortman J."/>
            <person name="Nusbaum C."/>
            <person name="Birren B."/>
        </authorList>
    </citation>
    <scope>NUCLEOTIDE SEQUENCE [LARGE SCALE GENOMIC DNA]</scope>
    <source>
        <strain evidence="2 3">ATCC 38327</strain>
    </source>
</reference>
<accession>A0A0L0S977</accession>
<dbReference type="EMBL" id="GG745334">
    <property type="protein sequence ID" value="KNE58981.1"/>
    <property type="molecule type" value="Genomic_DNA"/>
</dbReference>
<feature type="region of interest" description="Disordered" evidence="1">
    <location>
        <begin position="1"/>
        <end position="91"/>
    </location>
</feature>
<dbReference type="VEuPathDB" id="FungiDB:AMAG_03335"/>
<reference evidence="3" key="2">
    <citation type="submission" date="2009-11" db="EMBL/GenBank/DDBJ databases">
        <title>The Genome Sequence of Allomyces macrogynus strain ATCC 38327.</title>
        <authorList>
            <consortium name="The Broad Institute Genome Sequencing Platform"/>
            <person name="Russ C."/>
            <person name="Cuomo C."/>
            <person name="Shea T."/>
            <person name="Young S.K."/>
            <person name="Zeng Q."/>
            <person name="Koehrsen M."/>
            <person name="Haas B."/>
            <person name="Borodovsky M."/>
            <person name="Guigo R."/>
            <person name="Alvarado L."/>
            <person name="Berlin A."/>
            <person name="Borenstein D."/>
            <person name="Chen Z."/>
            <person name="Engels R."/>
            <person name="Freedman E."/>
            <person name="Gellesch M."/>
            <person name="Goldberg J."/>
            <person name="Griggs A."/>
            <person name="Gujja S."/>
            <person name="Heiman D."/>
            <person name="Hepburn T."/>
            <person name="Howarth C."/>
            <person name="Jen D."/>
            <person name="Larson L."/>
            <person name="Lewis B."/>
            <person name="Mehta T."/>
            <person name="Park D."/>
            <person name="Pearson M."/>
            <person name="Roberts A."/>
            <person name="Saif S."/>
            <person name="Shenoy N."/>
            <person name="Sisk P."/>
            <person name="Stolte C."/>
            <person name="Sykes S."/>
            <person name="Walk T."/>
            <person name="White J."/>
            <person name="Yandava C."/>
            <person name="Burger G."/>
            <person name="Gray M.W."/>
            <person name="Holland P.W.H."/>
            <person name="King N."/>
            <person name="Lang F.B.F."/>
            <person name="Roger A.J."/>
            <person name="Ruiz-Trillo I."/>
            <person name="Lander E."/>
            <person name="Nusbaum C."/>
        </authorList>
    </citation>
    <scope>NUCLEOTIDE SEQUENCE [LARGE SCALE GENOMIC DNA]</scope>
    <source>
        <strain evidence="3">ATCC 38327</strain>
    </source>
</reference>
<keyword evidence="3" id="KW-1185">Reference proteome</keyword>
<protein>
    <submittedName>
        <fullName evidence="2">Uncharacterized protein</fullName>
    </submittedName>
</protein>
<evidence type="ECO:0000313" key="2">
    <source>
        <dbReference type="EMBL" id="KNE58981.1"/>
    </source>
</evidence>
<sequence>MNNQNTPAEKQRQPQPATKVGGVRHKTPHHRGDDNDTADQKTNERQRDPHSPKHEDHKSRVTGPPAALPRYNKSDVGQTYPLFQPRQKTPN</sequence>
<evidence type="ECO:0000313" key="3">
    <source>
        <dbReference type="Proteomes" id="UP000054350"/>
    </source>
</evidence>
<proteinExistence type="predicted"/>
<name>A0A0L0S977_ALLM3</name>